<dbReference type="KEGG" id="dfa:DFA_02933"/>
<dbReference type="Gene3D" id="3.10.100.10">
    <property type="entry name" value="Mannose-Binding Protein A, subunit A"/>
    <property type="match status" value="1"/>
</dbReference>
<protein>
    <recommendedName>
        <fullName evidence="4">IPT/TIG domain-containing protein</fullName>
    </recommendedName>
</protein>
<sequence>MTEVMKQCNLEKNSTFKSYLVTVDAKQEWDFIKNIYDFKTVWVSGRDIEGNGNYTYSSGPQTNQPLFNMYTGQCWGMSIKRYCPFNAGEPSLTLAAGEDYIYIKGPNWNFNTAKGSNDLVYTAYCEIQPIKEVYVPSIGTNGGSITINNLSQFNISTINITFSNPTKQLSKSCNITSKQETSITCIVPPLSGLYNVTVQDASGVKSTHYAWQPYPPFIKAVYPSFTANGSITLIGDNFGDNTNNLVFVNVSTSNIPCNIIIASSTQIICKLESSLVGDTKLLPISISVDDVYTQTFKPHIFCDNRFHSTILFGGEYERVRQLMVDKVTMESTPNAPYIGAIESAEMYQCFNQSLNIKDYPNFRFWQGVSYNSNNNSFTRNNGPFKGTISPLYYTKTIDPGVTQSSNNILYNINDATISSEIEDVNYYTPLITFYTSDAPFIYSICNITNGTQSLVTINGNHFGKDSSYVLVTIQGKQCRSPQFIGPDFKHFTCLLLDSVEPSSILLDYNVTIRVAEMVTSKMVVVSIAVVAEPESDSESHSYKSFVKARILDIVILIGLIIIPLAIILLVVLALKKKKVQVTKIFSKMFKNKNKEAKKDTNEMEMYPIPKQQPTTNTQQ</sequence>
<reference evidence="6" key="1">
    <citation type="journal article" date="2011" name="Genome Res.">
        <title>Phylogeny-wide analysis of social amoeba genomes highlights ancient origins for complex intercellular communication.</title>
        <authorList>
            <person name="Heidel A.J."/>
            <person name="Lawal H.M."/>
            <person name="Felder M."/>
            <person name="Schilde C."/>
            <person name="Helps N.R."/>
            <person name="Tunggal B."/>
            <person name="Rivero F."/>
            <person name="John U."/>
            <person name="Schleicher M."/>
            <person name="Eichinger L."/>
            <person name="Platzer M."/>
            <person name="Noegel A.A."/>
            <person name="Schaap P."/>
            <person name="Gloeckner G."/>
        </authorList>
    </citation>
    <scope>NUCLEOTIDE SEQUENCE [LARGE SCALE GENOMIC DNA]</scope>
    <source>
        <strain evidence="6">SH3</strain>
    </source>
</reference>
<keyword evidence="3" id="KW-0812">Transmembrane</keyword>
<dbReference type="InterPro" id="IPR016186">
    <property type="entry name" value="C-type_lectin-like/link_sf"/>
</dbReference>
<dbReference type="InterPro" id="IPR016187">
    <property type="entry name" value="CTDL_fold"/>
</dbReference>
<name>F4PG55_CACFS</name>
<dbReference type="Pfam" id="PF01833">
    <property type="entry name" value="TIG"/>
    <property type="match status" value="2"/>
</dbReference>
<dbReference type="InterPro" id="IPR002909">
    <property type="entry name" value="IPT_dom"/>
</dbReference>
<keyword evidence="1" id="KW-0325">Glycoprotein</keyword>
<evidence type="ECO:0000256" key="1">
    <source>
        <dbReference type="ARBA" id="ARBA00023180"/>
    </source>
</evidence>
<dbReference type="SUPFAM" id="SSF81296">
    <property type="entry name" value="E set domains"/>
    <property type="match status" value="3"/>
</dbReference>
<feature type="domain" description="IPT/TIG" evidence="4">
    <location>
        <begin position="216"/>
        <end position="292"/>
    </location>
</feature>
<dbReference type="OrthoDB" id="24136at2759"/>
<dbReference type="SUPFAM" id="SSF56436">
    <property type="entry name" value="C-type lectin-like"/>
    <property type="match status" value="1"/>
</dbReference>
<feature type="transmembrane region" description="Helical" evidence="3">
    <location>
        <begin position="553"/>
        <end position="574"/>
    </location>
</feature>
<feature type="region of interest" description="Disordered" evidence="2">
    <location>
        <begin position="595"/>
        <end position="619"/>
    </location>
</feature>
<evidence type="ECO:0000256" key="3">
    <source>
        <dbReference type="SAM" id="Phobius"/>
    </source>
</evidence>
<dbReference type="Proteomes" id="UP000007797">
    <property type="component" value="Unassembled WGS sequence"/>
</dbReference>
<feature type="domain" description="IPT/TIG" evidence="4">
    <location>
        <begin position="439"/>
        <end position="480"/>
    </location>
</feature>
<dbReference type="InterPro" id="IPR013783">
    <property type="entry name" value="Ig-like_fold"/>
</dbReference>
<gene>
    <name evidence="5" type="ORF">DFA_02933</name>
</gene>
<dbReference type="RefSeq" id="XP_004362540.1">
    <property type="nucleotide sequence ID" value="XM_004362483.1"/>
</dbReference>
<dbReference type="PANTHER" id="PTHR31341">
    <property type="entry name" value="IPT/TIG DOMAIN-CONTAINING PROTEIN-RELATED-RELATED"/>
    <property type="match status" value="1"/>
</dbReference>
<organism evidence="5 6">
    <name type="scientific">Cavenderia fasciculata</name>
    <name type="common">Slime mold</name>
    <name type="synonym">Dictyostelium fasciculatum</name>
    <dbReference type="NCBI Taxonomy" id="261658"/>
    <lineage>
        <taxon>Eukaryota</taxon>
        <taxon>Amoebozoa</taxon>
        <taxon>Evosea</taxon>
        <taxon>Eumycetozoa</taxon>
        <taxon>Dictyostelia</taxon>
        <taxon>Acytosteliales</taxon>
        <taxon>Cavenderiaceae</taxon>
        <taxon>Cavenderia</taxon>
    </lineage>
</organism>
<dbReference type="CDD" id="cd00603">
    <property type="entry name" value="IPT_PCSR"/>
    <property type="match status" value="1"/>
</dbReference>
<dbReference type="STRING" id="1054147.F4PG55"/>
<evidence type="ECO:0000259" key="4">
    <source>
        <dbReference type="Pfam" id="PF01833"/>
    </source>
</evidence>
<dbReference type="GeneID" id="14876736"/>
<dbReference type="InterPro" id="IPR052014">
    <property type="entry name" value="Dictyostelium_Tiger"/>
</dbReference>
<evidence type="ECO:0000313" key="5">
    <source>
        <dbReference type="EMBL" id="EGG24689.1"/>
    </source>
</evidence>
<evidence type="ECO:0000313" key="6">
    <source>
        <dbReference type="Proteomes" id="UP000007797"/>
    </source>
</evidence>
<keyword evidence="3" id="KW-1133">Transmembrane helix</keyword>
<dbReference type="Gene3D" id="2.60.40.10">
    <property type="entry name" value="Immunoglobulins"/>
    <property type="match status" value="3"/>
</dbReference>
<evidence type="ECO:0000256" key="2">
    <source>
        <dbReference type="SAM" id="MobiDB-lite"/>
    </source>
</evidence>
<keyword evidence="3" id="KW-0472">Membrane</keyword>
<accession>F4PG55</accession>
<dbReference type="AlphaFoldDB" id="F4PG55"/>
<keyword evidence="6" id="KW-1185">Reference proteome</keyword>
<dbReference type="EMBL" id="GL883006">
    <property type="protein sequence ID" value="EGG24689.1"/>
    <property type="molecule type" value="Genomic_DNA"/>
</dbReference>
<dbReference type="InterPro" id="IPR014756">
    <property type="entry name" value="Ig_E-set"/>
</dbReference>
<proteinExistence type="predicted"/>